<dbReference type="SUPFAM" id="SSF75005">
    <property type="entry name" value="Arabinanase/levansucrase/invertase"/>
    <property type="match status" value="1"/>
</dbReference>
<keyword evidence="4" id="KW-1185">Reference proteome</keyword>
<dbReference type="EMBL" id="CAJNNW010033929">
    <property type="protein sequence ID" value="CAE8720936.1"/>
    <property type="molecule type" value="Genomic_DNA"/>
</dbReference>
<dbReference type="Gene3D" id="2.115.10.20">
    <property type="entry name" value="Glycosyl hydrolase domain, family 43"/>
    <property type="match status" value="1"/>
</dbReference>
<gene>
    <name evidence="1" type="ORF">PGLA1383_LOCUS40545</name>
    <name evidence="2" type="ORF">PGLA2088_LOCUS41621</name>
</gene>
<dbReference type="PANTHER" id="PTHR22925:SF3">
    <property type="entry name" value="GLYCOSYL HYDROLASE FAMILY PROTEIN 43"/>
    <property type="match status" value="1"/>
</dbReference>
<sequence>MGNSAGTCCSDGRPQVNELIEEVQGAAPITHVGSSISPKPSSVKSCFFLDQLNCTEGSTGPLSLPCCQGFWRDTDSNPIEAHGGSMLQHEGMFYWYGETTKNCWGTSVGVAGVNLYISSSLTGPWQKYGQIIDATILGNPTLTVMERPKVLYCKENNTFVLWMHVDDAHYQTNRAAVCTANFPEGPWSLVHVIAPGGKPSLDLTVFLDPLNNECAVLARDARDIHAPSWSSRKTILSKLTTDFKDVDPACPPLCTWTGDDSFEGMALFYEGGPPYPQKGQPARNGAYWIIGSPRKGWTPSPLIAWRSTWGKTLLDQSNSWSRPNFSMSVPQSFSAAPAAQNMLEYALNSQPNWVQQVQDGKGENYFVYMGDNWILGEYEYATNPQDDPNAPLVKASYVWLPFNTPEGKVDIEARKEWDPAAPFA</sequence>
<dbReference type="OMA" id="YASQTTF"/>
<evidence type="ECO:0000313" key="3">
    <source>
        <dbReference type="Proteomes" id="UP000626109"/>
    </source>
</evidence>
<protein>
    <submittedName>
        <fullName evidence="2">Uncharacterized protein</fullName>
    </submittedName>
</protein>
<dbReference type="Proteomes" id="UP000654075">
    <property type="component" value="Unassembled WGS sequence"/>
</dbReference>
<dbReference type="OrthoDB" id="9970295at2759"/>
<evidence type="ECO:0000313" key="1">
    <source>
        <dbReference type="EMBL" id="CAE8623251.1"/>
    </source>
</evidence>
<evidence type="ECO:0000313" key="4">
    <source>
        <dbReference type="Proteomes" id="UP000654075"/>
    </source>
</evidence>
<dbReference type="EMBL" id="CAJNNV010028136">
    <property type="protein sequence ID" value="CAE8623251.1"/>
    <property type="molecule type" value="Genomic_DNA"/>
</dbReference>
<dbReference type="Proteomes" id="UP000626109">
    <property type="component" value="Unassembled WGS sequence"/>
</dbReference>
<reference evidence="2" key="1">
    <citation type="submission" date="2021-02" db="EMBL/GenBank/DDBJ databases">
        <authorList>
            <person name="Dougan E. K."/>
            <person name="Rhodes N."/>
            <person name="Thang M."/>
            <person name="Chan C."/>
        </authorList>
    </citation>
    <scope>NUCLEOTIDE SEQUENCE</scope>
</reference>
<proteinExistence type="predicted"/>
<dbReference type="InterPro" id="IPR023296">
    <property type="entry name" value="Glyco_hydro_beta-prop_sf"/>
</dbReference>
<comment type="caution">
    <text evidence="2">The sequence shown here is derived from an EMBL/GenBank/DDBJ whole genome shotgun (WGS) entry which is preliminary data.</text>
</comment>
<dbReference type="PANTHER" id="PTHR22925">
    <property type="entry name" value="GLYCOSYL HYDROLASE 43 FAMILY MEMBER"/>
    <property type="match status" value="1"/>
</dbReference>
<organism evidence="2 3">
    <name type="scientific">Polarella glacialis</name>
    <name type="common">Dinoflagellate</name>
    <dbReference type="NCBI Taxonomy" id="89957"/>
    <lineage>
        <taxon>Eukaryota</taxon>
        <taxon>Sar</taxon>
        <taxon>Alveolata</taxon>
        <taxon>Dinophyceae</taxon>
        <taxon>Suessiales</taxon>
        <taxon>Suessiaceae</taxon>
        <taxon>Polarella</taxon>
    </lineage>
</organism>
<accession>A0A813L241</accession>
<evidence type="ECO:0000313" key="2">
    <source>
        <dbReference type="EMBL" id="CAE8720936.1"/>
    </source>
</evidence>
<dbReference type="AlphaFoldDB" id="A0A813L241"/>
<name>A0A813L241_POLGL</name>